<proteinExistence type="predicted"/>
<name>A0A2K2A7R6_POPTR</name>
<keyword evidence="2" id="KW-1185">Reference proteome</keyword>
<dbReference type="AlphaFoldDB" id="A0A2K2A7R6"/>
<dbReference type="EMBL" id="CM009295">
    <property type="protein sequence ID" value="PNT33569.1"/>
    <property type="molecule type" value="Genomic_DNA"/>
</dbReference>
<organism evidence="1 2">
    <name type="scientific">Populus trichocarpa</name>
    <name type="common">Western balsam poplar</name>
    <name type="synonym">Populus balsamifera subsp. trichocarpa</name>
    <dbReference type="NCBI Taxonomy" id="3694"/>
    <lineage>
        <taxon>Eukaryota</taxon>
        <taxon>Viridiplantae</taxon>
        <taxon>Streptophyta</taxon>
        <taxon>Embryophyta</taxon>
        <taxon>Tracheophyta</taxon>
        <taxon>Spermatophyta</taxon>
        <taxon>Magnoliopsida</taxon>
        <taxon>eudicotyledons</taxon>
        <taxon>Gunneridae</taxon>
        <taxon>Pentapetalae</taxon>
        <taxon>rosids</taxon>
        <taxon>fabids</taxon>
        <taxon>Malpighiales</taxon>
        <taxon>Salicaceae</taxon>
        <taxon>Saliceae</taxon>
        <taxon>Populus</taxon>
    </lineage>
</organism>
<dbReference type="InParanoid" id="A0A2K2A7R6"/>
<dbReference type="PANTHER" id="PTHR34457:SF3">
    <property type="entry name" value="PROTEIN TIC236, CHLOROPLASTIC"/>
    <property type="match status" value="1"/>
</dbReference>
<evidence type="ECO:0000313" key="2">
    <source>
        <dbReference type="Proteomes" id="UP000006729"/>
    </source>
</evidence>
<protein>
    <submittedName>
        <fullName evidence="1">Uncharacterized protein</fullName>
    </submittedName>
</protein>
<gene>
    <name evidence="1" type="ORF">POPTR_006G246400</name>
</gene>
<accession>A0A2K2A7R6</accession>
<dbReference type="PANTHER" id="PTHR34457">
    <property type="entry name" value="EMBRYO DEFECTIVE 2410"/>
    <property type="match status" value="1"/>
</dbReference>
<dbReference type="STRING" id="3694.A0A2K2A7R6"/>
<reference evidence="1 2" key="1">
    <citation type="journal article" date="2006" name="Science">
        <title>The genome of black cottonwood, Populus trichocarpa (Torr. &amp; Gray).</title>
        <authorList>
            <person name="Tuskan G.A."/>
            <person name="Difazio S."/>
            <person name="Jansson S."/>
            <person name="Bohlmann J."/>
            <person name="Grigoriev I."/>
            <person name="Hellsten U."/>
            <person name="Putnam N."/>
            <person name="Ralph S."/>
            <person name="Rombauts S."/>
            <person name="Salamov A."/>
            <person name="Schein J."/>
            <person name="Sterck L."/>
            <person name="Aerts A."/>
            <person name="Bhalerao R.R."/>
            <person name="Bhalerao R.P."/>
            <person name="Blaudez D."/>
            <person name="Boerjan W."/>
            <person name="Brun A."/>
            <person name="Brunner A."/>
            <person name="Busov V."/>
            <person name="Campbell M."/>
            <person name="Carlson J."/>
            <person name="Chalot M."/>
            <person name="Chapman J."/>
            <person name="Chen G.L."/>
            <person name="Cooper D."/>
            <person name="Coutinho P.M."/>
            <person name="Couturier J."/>
            <person name="Covert S."/>
            <person name="Cronk Q."/>
            <person name="Cunningham R."/>
            <person name="Davis J."/>
            <person name="Degroeve S."/>
            <person name="Dejardin A."/>
            <person name="Depamphilis C."/>
            <person name="Detter J."/>
            <person name="Dirks B."/>
            <person name="Dubchak I."/>
            <person name="Duplessis S."/>
            <person name="Ehlting J."/>
            <person name="Ellis B."/>
            <person name="Gendler K."/>
            <person name="Goodstein D."/>
            <person name="Gribskov M."/>
            <person name="Grimwood J."/>
            <person name="Groover A."/>
            <person name="Gunter L."/>
            <person name="Hamberger B."/>
            <person name="Heinze B."/>
            <person name="Helariutta Y."/>
            <person name="Henrissat B."/>
            <person name="Holligan D."/>
            <person name="Holt R."/>
            <person name="Huang W."/>
            <person name="Islam-Faridi N."/>
            <person name="Jones S."/>
            <person name="Jones-Rhoades M."/>
            <person name="Jorgensen R."/>
            <person name="Joshi C."/>
            <person name="Kangasjarvi J."/>
            <person name="Karlsson J."/>
            <person name="Kelleher C."/>
            <person name="Kirkpatrick R."/>
            <person name="Kirst M."/>
            <person name="Kohler A."/>
            <person name="Kalluri U."/>
            <person name="Larimer F."/>
            <person name="Leebens-Mack J."/>
            <person name="Leple J.C."/>
            <person name="Locascio P."/>
            <person name="Lou Y."/>
            <person name="Lucas S."/>
            <person name="Martin F."/>
            <person name="Montanini B."/>
            <person name="Napoli C."/>
            <person name="Nelson D.R."/>
            <person name="Nelson C."/>
            <person name="Nieminen K."/>
            <person name="Nilsson O."/>
            <person name="Pereda V."/>
            <person name="Peter G."/>
            <person name="Philippe R."/>
            <person name="Pilate G."/>
            <person name="Poliakov A."/>
            <person name="Razumovskaya J."/>
            <person name="Richardson P."/>
            <person name="Rinaldi C."/>
            <person name="Ritland K."/>
            <person name="Rouze P."/>
            <person name="Ryaboy D."/>
            <person name="Schmutz J."/>
            <person name="Schrader J."/>
            <person name="Segerman B."/>
            <person name="Shin H."/>
            <person name="Siddiqui A."/>
            <person name="Sterky F."/>
            <person name="Terry A."/>
            <person name="Tsai C.J."/>
            <person name="Uberbacher E."/>
            <person name="Unneberg P."/>
            <person name="Vahala J."/>
            <person name="Wall K."/>
            <person name="Wessler S."/>
            <person name="Yang G."/>
            <person name="Yin T."/>
            <person name="Douglas C."/>
            <person name="Marra M."/>
            <person name="Sandberg G."/>
            <person name="Van de Peer Y."/>
            <person name="Rokhsar D."/>
        </authorList>
    </citation>
    <scope>NUCLEOTIDE SEQUENCE [LARGE SCALE GENOMIC DNA]</scope>
    <source>
        <strain evidence="2">cv. Nisqually</strain>
    </source>
</reference>
<evidence type="ECO:0000313" key="1">
    <source>
        <dbReference type="EMBL" id="PNT33569.1"/>
    </source>
</evidence>
<dbReference type="InterPro" id="IPR053022">
    <property type="entry name" value="Chloroplast_translocon_comp"/>
</dbReference>
<sequence length="177" mass="20305">MGLKFNSPFLRILVIAPLNDRNRPNSLYSGRGQLSKRGFRKCICVKKHSDWVAQAIRFSLFCGKDVELVRNAHGLGVECVKESFVQSVLTFENGDVAAQVRLKREHLNIAKFEPEHGLDPMLDLVLASVVRQMKASEMATQWTLLYHLTSRLRVLLQSAPSKRLFFEYYVKQLLKNQ</sequence>
<dbReference type="Proteomes" id="UP000006729">
    <property type="component" value="Chromosome 6"/>
</dbReference>